<reference evidence="1 2" key="1">
    <citation type="journal article" date="2016" name="Mol. Biol. Evol.">
        <title>Comparative Genomics of Early-Diverging Mushroom-Forming Fungi Provides Insights into the Origins of Lignocellulose Decay Capabilities.</title>
        <authorList>
            <person name="Nagy L.G."/>
            <person name="Riley R."/>
            <person name="Tritt A."/>
            <person name="Adam C."/>
            <person name="Daum C."/>
            <person name="Floudas D."/>
            <person name="Sun H."/>
            <person name="Yadav J.S."/>
            <person name="Pangilinan J."/>
            <person name="Larsson K.H."/>
            <person name="Matsuura K."/>
            <person name="Barry K."/>
            <person name="Labutti K."/>
            <person name="Kuo R."/>
            <person name="Ohm R.A."/>
            <person name="Bhattacharya S.S."/>
            <person name="Shirouzu T."/>
            <person name="Yoshinaga Y."/>
            <person name="Martin F.M."/>
            <person name="Grigoriev I.V."/>
            <person name="Hibbett D.S."/>
        </authorList>
    </citation>
    <scope>NUCLEOTIDE SEQUENCE [LARGE SCALE GENOMIC DNA]</scope>
    <source>
        <strain evidence="1 2">HHB12029</strain>
    </source>
</reference>
<proteinExistence type="predicted"/>
<gene>
    <name evidence="1" type="ORF">EXIGLDRAFT_847955</name>
</gene>
<dbReference type="InterPro" id="IPR032675">
    <property type="entry name" value="LRR_dom_sf"/>
</dbReference>
<dbReference type="AlphaFoldDB" id="A0A166MAG2"/>
<dbReference type="Gene3D" id="3.80.10.10">
    <property type="entry name" value="Ribonuclease Inhibitor"/>
    <property type="match status" value="1"/>
</dbReference>
<organism evidence="1 2">
    <name type="scientific">Exidia glandulosa HHB12029</name>
    <dbReference type="NCBI Taxonomy" id="1314781"/>
    <lineage>
        <taxon>Eukaryota</taxon>
        <taxon>Fungi</taxon>
        <taxon>Dikarya</taxon>
        <taxon>Basidiomycota</taxon>
        <taxon>Agaricomycotina</taxon>
        <taxon>Agaricomycetes</taxon>
        <taxon>Auriculariales</taxon>
        <taxon>Exidiaceae</taxon>
        <taxon>Exidia</taxon>
    </lineage>
</organism>
<evidence type="ECO:0008006" key="3">
    <source>
        <dbReference type="Google" id="ProtNLM"/>
    </source>
</evidence>
<protein>
    <recommendedName>
        <fullName evidence="3">F-box domain-containing protein</fullName>
    </recommendedName>
</protein>
<dbReference type="EMBL" id="KV427531">
    <property type="protein sequence ID" value="KZV77814.1"/>
    <property type="molecule type" value="Genomic_DNA"/>
</dbReference>
<evidence type="ECO:0000313" key="1">
    <source>
        <dbReference type="EMBL" id="KZV77814.1"/>
    </source>
</evidence>
<dbReference type="Proteomes" id="UP000077266">
    <property type="component" value="Unassembled WGS sequence"/>
</dbReference>
<evidence type="ECO:0000313" key="2">
    <source>
        <dbReference type="Proteomes" id="UP000077266"/>
    </source>
</evidence>
<dbReference type="InParanoid" id="A0A166MAG2"/>
<dbReference type="SUPFAM" id="SSF52047">
    <property type="entry name" value="RNI-like"/>
    <property type="match status" value="1"/>
</dbReference>
<accession>A0A166MAG2</accession>
<sequence length="320" mass="36369">MSTPTFPQEIVDIIIDCAWDLQPEFKHWRVNAGAHRVDGQEPFNVFALVSRSWVARARHCAFRDLIFRRKWSFDSRQFGIAFLENPLCTIREHVLRLDFEPAGSRPWGHNLADISYLRSFRNLKSLSLHGLVFEARSWPVESSIFESVLLAILENLDLEDCTFPNVDCLIQLIACATGLRSLRCSVIFLPDGGDKARRVVQSIPQHLTEFSITVEYDPCQKVLEWIYSASMPPRIESLELQAISDESVPIVSGALHVLGPSVVTLSLLLRSYEHDQNPFATAADLSTLRNLQHLVTVCCFLSYGRMDVATHHVSYPRRGY</sequence>
<name>A0A166MAG2_EXIGL</name>
<keyword evidence="2" id="KW-1185">Reference proteome</keyword>